<evidence type="ECO:0000259" key="3">
    <source>
        <dbReference type="Pfam" id="PF09423"/>
    </source>
</evidence>
<evidence type="ECO:0000313" key="4">
    <source>
        <dbReference type="EMBL" id="TMW63409.1"/>
    </source>
</evidence>
<name>A0A8K1CHZ4_PYTOL</name>
<keyword evidence="1" id="KW-0472">Membrane</keyword>
<dbReference type="InterPro" id="IPR038607">
    <property type="entry name" value="PhoD-like_sf"/>
</dbReference>
<dbReference type="InterPro" id="IPR018946">
    <property type="entry name" value="PhoD-like_MPP"/>
</dbReference>
<dbReference type="OrthoDB" id="10266805at2759"/>
<dbReference type="AlphaFoldDB" id="A0A8K1CHZ4"/>
<comment type="caution">
    <text evidence="4">The sequence shown here is derived from an EMBL/GenBank/DDBJ whole genome shotgun (WGS) entry which is preliminary data.</text>
</comment>
<gene>
    <name evidence="4" type="ORF">Poli38472_002350</name>
</gene>
<dbReference type="Pfam" id="PF09423">
    <property type="entry name" value="PhoD"/>
    <property type="match status" value="1"/>
</dbReference>
<dbReference type="Proteomes" id="UP000794436">
    <property type="component" value="Unassembled WGS sequence"/>
</dbReference>
<dbReference type="EMBL" id="SPLM01000072">
    <property type="protein sequence ID" value="TMW63409.1"/>
    <property type="molecule type" value="Genomic_DNA"/>
</dbReference>
<organism evidence="4 5">
    <name type="scientific">Pythium oligandrum</name>
    <name type="common">Mycoparasitic fungus</name>
    <dbReference type="NCBI Taxonomy" id="41045"/>
    <lineage>
        <taxon>Eukaryota</taxon>
        <taxon>Sar</taxon>
        <taxon>Stramenopiles</taxon>
        <taxon>Oomycota</taxon>
        <taxon>Peronosporomycetes</taxon>
        <taxon>Pythiales</taxon>
        <taxon>Pythiaceae</taxon>
        <taxon>Pythium</taxon>
    </lineage>
</organism>
<dbReference type="PANTHER" id="PTHR33987">
    <property type="entry name" value="CALCINEURIN-LIKE METALLO-PHOSPHOESTERASE SUPERFAMILY PROTEIN"/>
    <property type="match status" value="1"/>
</dbReference>
<dbReference type="InterPro" id="IPR029052">
    <property type="entry name" value="Metallo-depent_PP-like"/>
</dbReference>
<keyword evidence="5" id="KW-1185">Reference proteome</keyword>
<evidence type="ECO:0000313" key="5">
    <source>
        <dbReference type="Proteomes" id="UP000794436"/>
    </source>
</evidence>
<dbReference type="PANTHER" id="PTHR33987:SF1">
    <property type="entry name" value="CALCINEURIN-LIKE METALLO-PHOSPHOESTERASE SUPERFAMILY PROTEIN"/>
    <property type="match status" value="1"/>
</dbReference>
<sequence>MLRWTLATAALSAVATATPPSVHDIQAPLQRIGFGSCNDQSMEQPLWPAIINYDPELWVWMGDNIYADIKEQDQPSGPPRWIPGKMFTEATPEVLRYRYAKQLSHPKYSEFVKKTPIVGIWDDHDFGINDGHKGYSYREESQQIFLDYMNEPADSPRRKQEGVYASYTVGSGEKTVKFILVDNRYHRDEYHLHDGDFLGEAQWAWLENELATSDAAFNVIVSGIQILPADRFFPAESWSRFPHQRERLIKSILSSHAKGVILLSGDVHFAEINQIVCSDGRNVLTEMTSSGMTHSWMQFHFRSIKFFPALLFTFANMLLPWEFRPQHDSLYGYLNWGMIDIDWDHADHPVAHVRVRGQDDQVKLQFDVPSVSFHSDSAASDAELCQPPRLMGDAERLFWRVVMMGSVTLMLLSILFNGVVALWLVYFFLTKLLGTAKKTPAKTTKTD</sequence>
<evidence type="ECO:0000256" key="2">
    <source>
        <dbReference type="SAM" id="SignalP"/>
    </source>
</evidence>
<keyword evidence="2" id="KW-0732">Signal</keyword>
<feature type="transmembrane region" description="Helical" evidence="1">
    <location>
        <begin position="397"/>
        <end position="429"/>
    </location>
</feature>
<protein>
    <recommendedName>
        <fullName evidence="3">PhoD-like phosphatase metallophosphatase domain-containing protein</fullName>
    </recommendedName>
</protein>
<feature type="chain" id="PRO_5035458612" description="PhoD-like phosphatase metallophosphatase domain-containing protein" evidence="2">
    <location>
        <begin position="18"/>
        <end position="447"/>
    </location>
</feature>
<dbReference type="SUPFAM" id="SSF56300">
    <property type="entry name" value="Metallo-dependent phosphatases"/>
    <property type="match status" value="1"/>
</dbReference>
<dbReference type="CDD" id="cd07389">
    <property type="entry name" value="MPP_PhoD"/>
    <property type="match status" value="1"/>
</dbReference>
<feature type="domain" description="PhoD-like phosphatase metallophosphatase" evidence="3">
    <location>
        <begin position="47"/>
        <end position="294"/>
    </location>
</feature>
<reference evidence="4" key="1">
    <citation type="submission" date="2019-03" db="EMBL/GenBank/DDBJ databases">
        <title>Long read genome sequence of the mycoparasitic Pythium oligandrum ATCC 38472 isolated from sugarbeet rhizosphere.</title>
        <authorList>
            <person name="Gaulin E."/>
        </authorList>
    </citation>
    <scope>NUCLEOTIDE SEQUENCE</scope>
    <source>
        <strain evidence="4">ATCC 38472_TT</strain>
    </source>
</reference>
<dbReference type="Gene3D" id="3.60.21.70">
    <property type="entry name" value="PhoD-like phosphatase"/>
    <property type="match status" value="1"/>
</dbReference>
<evidence type="ECO:0000256" key="1">
    <source>
        <dbReference type="SAM" id="Phobius"/>
    </source>
</evidence>
<proteinExistence type="predicted"/>
<keyword evidence="1" id="KW-1133">Transmembrane helix</keyword>
<accession>A0A8K1CHZ4</accession>
<feature type="signal peptide" evidence="2">
    <location>
        <begin position="1"/>
        <end position="17"/>
    </location>
</feature>
<keyword evidence="1" id="KW-0812">Transmembrane</keyword>